<reference evidence="2" key="1">
    <citation type="submission" date="2023-01" db="EMBL/GenBank/DDBJ databases">
        <title>Genome assembly of the deep-sea coral Lophelia pertusa.</title>
        <authorList>
            <person name="Herrera S."/>
            <person name="Cordes E."/>
        </authorList>
    </citation>
    <scope>NUCLEOTIDE SEQUENCE</scope>
    <source>
        <strain evidence="2">USNM1676648</strain>
        <tissue evidence="2">Polyp</tissue>
    </source>
</reference>
<evidence type="ECO:0000313" key="3">
    <source>
        <dbReference type="Proteomes" id="UP001163046"/>
    </source>
</evidence>
<keyword evidence="1" id="KW-1133">Transmembrane helix</keyword>
<dbReference type="EMBL" id="MU827319">
    <property type="protein sequence ID" value="KAJ7357680.1"/>
    <property type="molecule type" value="Genomic_DNA"/>
</dbReference>
<dbReference type="OrthoDB" id="5963909at2759"/>
<dbReference type="AlphaFoldDB" id="A0A9W9YLV3"/>
<evidence type="ECO:0000256" key="1">
    <source>
        <dbReference type="SAM" id="Phobius"/>
    </source>
</evidence>
<feature type="transmembrane region" description="Helical" evidence="1">
    <location>
        <begin position="185"/>
        <end position="201"/>
    </location>
</feature>
<name>A0A9W9YLV3_9CNID</name>
<keyword evidence="1" id="KW-0472">Membrane</keyword>
<proteinExistence type="predicted"/>
<organism evidence="2 3">
    <name type="scientific">Desmophyllum pertusum</name>
    <dbReference type="NCBI Taxonomy" id="174260"/>
    <lineage>
        <taxon>Eukaryota</taxon>
        <taxon>Metazoa</taxon>
        <taxon>Cnidaria</taxon>
        <taxon>Anthozoa</taxon>
        <taxon>Hexacorallia</taxon>
        <taxon>Scleractinia</taxon>
        <taxon>Caryophylliina</taxon>
        <taxon>Caryophylliidae</taxon>
        <taxon>Desmophyllum</taxon>
    </lineage>
</organism>
<evidence type="ECO:0000313" key="2">
    <source>
        <dbReference type="EMBL" id="KAJ7357680.1"/>
    </source>
</evidence>
<sequence length="225" mass="25818">MTSMQSLEPSEASVSRMEALPLISAQTATRRRGSHKFRLASPCINLACLSFSLLLLWQLVGTVLYFIRAYYCCIKERHTTFRCSNFTAIPHSQELELAWLISQDISIAIFSFTLSKVPGFLGYSVIFRKATRLPAFWSLTMLHAMQVIGFVGSVQFAFKVTGLDEVGRSADFVTLFRKLREFPQVVFYYSTAAFVWHKLFLDNRNILSHYQLLKLRDHLQQSILN</sequence>
<feature type="transmembrane region" description="Helical" evidence="1">
    <location>
        <begin position="39"/>
        <end position="60"/>
    </location>
</feature>
<keyword evidence="1" id="KW-0812">Transmembrane</keyword>
<gene>
    <name evidence="2" type="ORF">OS493_023813</name>
</gene>
<comment type="caution">
    <text evidence="2">The sequence shown here is derived from an EMBL/GenBank/DDBJ whole genome shotgun (WGS) entry which is preliminary data.</text>
</comment>
<keyword evidence="3" id="KW-1185">Reference proteome</keyword>
<feature type="transmembrane region" description="Helical" evidence="1">
    <location>
        <begin position="105"/>
        <end position="123"/>
    </location>
</feature>
<feature type="transmembrane region" description="Helical" evidence="1">
    <location>
        <begin position="135"/>
        <end position="158"/>
    </location>
</feature>
<dbReference type="Proteomes" id="UP001163046">
    <property type="component" value="Unassembled WGS sequence"/>
</dbReference>
<protein>
    <submittedName>
        <fullName evidence="2">Uncharacterized protein</fullName>
    </submittedName>
</protein>
<accession>A0A9W9YLV3</accession>